<sequence length="971" mass="109589">MQEIEISPRDKYLHYVHLPKNHNVISWTFSTQKKSIGFGLFKQVYNNASSTNLLEPTPLNNEASSSSANSIREPSRPKQQKKHLSLSSFPNKEASAAEEGSGEELARFISYNKPSEDNSPKLGEDVSPRTPLKNGSPWMSRVTSVSGFQEILPIKSYDAYKVKIKGEHKVEEPGIYILYFDNSHSWSTSKRLTFVVSTHKESEKPAAESPVISGWVLKKKRKKMQGWAKRWCFIKDGTLSYAKDEKSIARGSIQIPHSVATFDYSLLLAIIDSGSSLFRFKFLSESDFQAWESIIIFYLQQADETLGLPFTSEPDEELAPHPPLPVADRYSILKKDIVTDSPKDSIPPPPENSFGSAEKKLHELFSNLDLLNNQFESYLYRDDLASPDFSKEKDRLKYISFRSKKDPLKTTDASPMTSNATLNLDISDSIRNTLRTIQSQRTEVLKLLQEETLQRQKLEMAYKIAKSDSNHKSSACAEPLAGSESAVSFQPDTSFSSKRHFRRRSVYARRQTSILSISTIGNGDEEFFDALEGLEITQSSNSSDQEESDDPDIICDDSDEESDTNVCFTEPGPPPSQTKSHEKFELGPAIVSRRTELPSPVCGDDISFLSILRKNVGKDLATISLPISLNEPLNILQRLCEELEYSELLDKANSATDSLERLIYVTAFALSPYAASGHRASRKPFNPLLGETYECMRPDKGFRFIAEKVSHTPPVFACHAESKNFTFWQDSKPKSKFWGKSMELLSVGTVHVILHASNEHFTFNKAVGCMRNLVAGNRYLEYQGDVVITNRTTGEHCKLNFKESTFFSSSNNEVKASLYDAAGALVHTLEGQWGVALTWKKAQPEILWKPMPLPPNAAKMYSFTQFAIELNEITPDLDGTIPDTDTRLRPDQSLFEHGNVSEAEKEKVRLEEGQRIRRRERESLNQAHVPAWFHLVPQIDHEGITADSWVYKGGYWEARQAKNYGDLPKLW</sequence>
<proteinExistence type="predicted"/>
<organism evidence="1 2">
    <name type="scientific">Entomophthora muscae</name>
    <dbReference type="NCBI Taxonomy" id="34485"/>
    <lineage>
        <taxon>Eukaryota</taxon>
        <taxon>Fungi</taxon>
        <taxon>Fungi incertae sedis</taxon>
        <taxon>Zoopagomycota</taxon>
        <taxon>Entomophthoromycotina</taxon>
        <taxon>Entomophthoromycetes</taxon>
        <taxon>Entomophthorales</taxon>
        <taxon>Entomophthoraceae</taxon>
        <taxon>Entomophthora</taxon>
    </lineage>
</organism>
<accession>A0ACC2S3Z2</accession>
<gene>
    <name evidence="1" type="primary">OSH3_3</name>
    <name evidence="1" type="ORF">DSO57_1026501</name>
</gene>
<comment type="caution">
    <text evidence="1">The sequence shown here is derived from an EMBL/GenBank/DDBJ whole genome shotgun (WGS) entry which is preliminary data.</text>
</comment>
<dbReference type="Proteomes" id="UP001165960">
    <property type="component" value="Unassembled WGS sequence"/>
</dbReference>
<protein>
    <submittedName>
        <fullName evidence="1">Oxysterol-binding protein 3</fullName>
    </submittedName>
</protein>
<name>A0ACC2S3Z2_9FUNG</name>
<dbReference type="EMBL" id="QTSX02005835">
    <property type="protein sequence ID" value="KAJ9057013.1"/>
    <property type="molecule type" value="Genomic_DNA"/>
</dbReference>
<reference evidence="1" key="1">
    <citation type="submission" date="2022-04" db="EMBL/GenBank/DDBJ databases">
        <title>Genome of the entomopathogenic fungus Entomophthora muscae.</title>
        <authorList>
            <person name="Elya C."/>
            <person name="Lovett B.R."/>
            <person name="Lee E."/>
            <person name="Macias A.M."/>
            <person name="Hajek A.E."/>
            <person name="De Bivort B.L."/>
            <person name="Kasson M.T."/>
            <person name="De Fine Licht H.H."/>
            <person name="Stajich J.E."/>
        </authorList>
    </citation>
    <scope>NUCLEOTIDE SEQUENCE</scope>
    <source>
        <strain evidence="1">Berkeley</strain>
    </source>
</reference>
<evidence type="ECO:0000313" key="2">
    <source>
        <dbReference type="Proteomes" id="UP001165960"/>
    </source>
</evidence>
<keyword evidence="2" id="KW-1185">Reference proteome</keyword>
<evidence type="ECO:0000313" key="1">
    <source>
        <dbReference type="EMBL" id="KAJ9057013.1"/>
    </source>
</evidence>